<organism evidence="1 2">
    <name type="scientific">Hymenobacter saemangeumensis</name>
    <dbReference type="NCBI Taxonomy" id="1084522"/>
    <lineage>
        <taxon>Bacteria</taxon>
        <taxon>Pseudomonadati</taxon>
        <taxon>Bacteroidota</taxon>
        <taxon>Cytophagia</taxon>
        <taxon>Cytophagales</taxon>
        <taxon>Hymenobacteraceae</taxon>
        <taxon>Hymenobacter</taxon>
    </lineage>
</organism>
<protein>
    <submittedName>
        <fullName evidence="1">Uncharacterized protein</fullName>
    </submittedName>
</protein>
<dbReference type="PROSITE" id="PS51257">
    <property type="entry name" value="PROKAR_LIPOPROTEIN"/>
    <property type="match status" value="1"/>
</dbReference>
<gene>
    <name evidence="1" type="ORF">GCM10023185_10330</name>
</gene>
<keyword evidence="2" id="KW-1185">Reference proteome</keyword>
<dbReference type="Proteomes" id="UP001501153">
    <property type="component" value="Unassembled WGS sequence"/>
</dbReference>
<sequence length="182" mass="19673">MKQLLPALLVLTLLAGCKKDDPEADLPPPTHAGLNTGGCLIDGKRFVAKTYGGNLLSSPIQGVNGGFYFDSLYYLTLNGGPGEGTVSLFLRRPSPRTYLLNQTTLYYPQGDPLYLLDHAMVTYPGGRGEVYVTDAQHPGSVTLTHADIRTLISAGTFEFTAVSTFDPSKTVRVTKGRFDSKQ</sequence>
<proteinExistence type="predicted"/>
<name>A0ABP8I528_9BACT</name>
<evidence type="ECO:0000313" key="2">
    <source>
        <dbReference type="Proteomes" id="UP001501153"/>
    </source>
</evidence>
<dbReference type="RefSeq" id="WP_345234485.1">
    <property type="nucleotide sequence ID" value="NZ_BAABGZ010000013.1"/>
</dbReference>
<comment type="caution">
    <text evidence="1">The sequence shown here is derived from an EMBL/GenBank/DDBJ whole genome shotgun (WGS) entry which is preliminary data.</text>
</comment>
<reference evidence="2" key="1">
    <citation type="journal article" date="2019" name="Int. J. Syst. Evol. Microbiol.">
        <title>The Global Catalogue of Microorganisms (GCM) 10K type strain sequencing project: providing services to taxonomists for standard genome sequencing and annotation.</title>
        <authorList>
            <consortium name="The Broad Institute Genomics Platform"/>
            <consortium name="The Broad Institute Genome Sequencing Center for Infectious Disease"/>
            <person name="Wu L."/>
            <person name="Ma J."/>
        </authorList>
    </citation>
    <scope>NUCLEOTIDE SEQUENCE [LARGE SCALE GENOMIC DNA]</scope>
    <source>
        <strain evidence="2">JCM 17923</strain>
    </source>
</reference>
<evidence type="ECO:0000313" key="1">
    <source>
        <dbReference type="EMBL" id="GAA4351572.1"/>
    </source>
</evidence>
<accession>A0ABP8I528</accession>
<dbReference type="EMBL" id="BAABGZ010000013">
    <property type="protein sequence ID" value="GAA4351572.1"/>
    <property type="molecule type" value="Genomic_DNA"/>
</dbReference>